<sequence length="241" mass="27211">MKRKNLFMQSQNIQEYSRTSLRFLNTISPGSLSSSPKPGARLNTTSIRVPREHFSAGFPHEFERSVGSNVESLLLVETSQTRDDRPQSSHSLLPLNWAKDSIASVASFQVFPDSSFRVAVPQGNHHRRSDDLRQLKYGFCSDESHIFFITDYSLKSVNFLDRHSLVRIPGIWKSLPPEFIISLKLSFSSYCLFDVHLLLVGQILCRIPSGGPSTYPPSSRAKCQVSRPRGIETIPITEDRT</sequence>
<evidence type="ECO:0000313" key="1">
    <source>
        <dbReference type="EMBL" id="EFJ05658.1"/>
    </source>
</evidence>
<keyword evidence="2" id="KW-1185">Reference proteome</keyword>
<dbReference type="AlphaFoldDB" id="D8TCC2"/>
<dbReference type="EMBL" id="GL377716">
    <property type="protein sequence ID" value="EFJ05658.1"/>
    <property type="molecule type" value="Genomic_DNA"/>
</dbReference>
<accession>D8TCC2</accession>
<proteinExistence type="predicted"/>
<organism evidence="2">
    <name type="scientific">Selaginella moellendorffii</name>
    <name type="common">Spikemoss</name>
    <dbReference type="NCBI Taxonomy" id="88036"/>
    <lineage>
        <taxon>Eukaryota</taxon>
        <taxon>Viridiplantae</taxon>
        <taxon>Streptophyta</taxon>
        <taxon>Embryophyta</taxon>
        <taxon>Tracheophyta</taxon>
        <taxon>Lycopodiopsida</taxon>
        <taxon>Selaginellales</taxon>
        <taxon>Selaginellaceae</taxon>
        <taxon>Selaginella</taxon>
    </lineage>
</organism>
<reference evidence="1 2" key="1">
    <citation type="journal article" date="2011" name="Science">
        <title>The Selaginella genome identifies genetic changes associated with the evolution of vascular plants.</title>
        <authorList>
            <person name="Banks J.A."/>
            <person name="Nishiyama T."/>
            <person name="Hasebe M."/>
            <person name="Bowman J.L."/>
            <person name="Gribskov M."/>
            <person name="dePamphilis C."/>
            <person name="Albert V.A."/>
            <person name="Aono N."/>
            <person name="Aoyama T."/>
            <person name="Ambrose B.A."/>
            <person name="Ashton N.W."/>
            <person name="Axtell M.J."/>
            <person name="Barker E."/>
            <person name="Barker M.S."/>
            <person name="Bennetzen J.L."/>
            <person name="Bonawitz N.D."/>
            <person name="Chapple C."/>
            <person name="Cheng C."/>
            <person name="Correa L.G."/>
            <person name="Dacre M."/>
            <person name="DeBarry J."/>
            <person name="Dreyer I."/>
            <person name="Elias M."/>
            <person name="Engstrom E.M."/>
            <person name="Estelle M."/>
            <person name="Feng L."/>
            <person name="Finet C."/>
            <person name="Floyd S.K."/>
            <person name="Frommer W.B."/>
            <person name="Fujita T."/>
            <person name="Gramzow L."/>
            <person name="Gutensohn M."/>
            <person name="Harholt J."/>
            <person name="Hattori M."/>
            <person name="Heyl A."/>
            <person name="Hirai T."/>
            <person name="Hiwatashi Y."/>
            <person name="Ishikawa M."/>
            <person name="Iwata M."/>
            <person name="Karol K.G."/>
            <person name="Koehler B."/>
            <person name="Kolukisaoglu U."/>
            <person name="Kubo M."/>
            <person name="Kurata T."/>
            <person name="Lalonde S."/>
            <person name="Li K."/>
            <person name="Li Y."/>
            <person name="Litt A."/>
            <person name="Lyons E."/>
            <person name="Manning G."/>
            <person name="Maruyama T."/>
            <person name="Michael T.P."/>
            <person name="Mikami K."/>
            <person name="Miyazaki S."/>
            <person name="Morinaga S."/>
            <person name="Murata T."/>
            <person name="Mueller-Roeber B."/>
            <person name="Nelson D.R."/>
            <person name="Obara M."/>
            <person name="Oguri Y."/>
            <person name="Olmstead R.G."/>
            <person name="Onodera N."/>
            <person name="Petersen B.L."/>
            <person name="Pils B."/>
            <person name="Prigge M."/>
            <person name="Rensing S.A."/>
            <person name="Riano-Pachon D.M."/>
            <person name="Roberts A.W."/>
            <person name="Sato Y."/>
            <person name="Scheller H.V."/>
            <person name="Schulz B."/>
            <person name="Schulz C."/>
            <person name="Shakirov E.V."/>
            <person name="Shibagaki N."/>
            <person name="Shinohara N."/>
            <person name="Shippen D.E."/>
            <person name="Soerensen I."/>
            <person name="Sotooka R."/>
            <person name="Sugimoto N."/>
            <person name="Sugita M."/>
            <person name="Sumikawa N."/>
            <person name="Tanurdzic M."/>
            <person name="Theissen G."/>
            <person name="Ulvskov P."/>
            <person name="Wakazuki S."/>
            <person name="Weng J.K."/>
            <person name="Willats W.W."/>
            <person name="Wipf D."/>
            <person name="Wolf P.G."/>
            <person name="Yang L."/>
            <person name="Zimmer A.D."/>
            <person name="Zhu Q."/>
            <person name="Mitros T."/>
            <person name="Hellsten U."/>
            <person name="Loque D."/>
            <person name="Otillar R."/>
            <person name="Salamov A."/>
            <person name="Schmutz J."/>
            <person name="Shapiro H."/>
            <person name="Lindquist E."/>
            <person name="Lucas S."/>
            <person name="Rokhsar D."/>
            <person name="Grigoriev I.V."/>
        </authorList>
    </citation>
    <scope>NUCLEOTIDE SEQUENCE [LARGE SCALE GENOMIC DNA]</scope>
</reference>
<dbReference type="InParanoid" id="D8TCC2"/>
<dbReference type="KEGG" id="smo:SELMODRAFT_431357"/>
<name>D8TCC2_SELML</name>
<evidence type="ECO:0000313" key="2">
    <source>
        <dbReference type="Proteomes" id="UP000001514"/>
    </source>
</evidence>
<gene>
    <name evidence="1" type="ORF">SELMODRAFT_431357</name>
</gene>
<dbReference type="Proteomes" id="UP000001514">
    <property type="component" value="Unassembled WGS sequence"/>
</dbReference>
<dbReference type="HOGENOM" id="CLU_1153367_0_0_1"/>
<dbReference type="Gramene" id="EFJ05658">
    <property type="protein sequence ID" value="EFJ05658"/>
    <property type="gene ID" value="SELMODRAFT_431357"/>
</dbReference>
<protein>
    <submittedName>
        <fullName evidence="1">Uncharacterized protein</fullName>
    </submittedName>
</protein>